<keyword evidence="2" id="KW-1185">Reference proteome</keyword>
<protein>
    <submittedName>
        <fullName evidence="1">Uncharacterized protein</fullName>
    </submittedName>
</protein>
<dbReference type="Proteomes" id="UP000253951">
    <property type="component" value="Chromosome"/>
</dbReference>
<organism evidence="1 2">
    <name type="scientific">Flavobacterium arcticum</name>
    <dbReference type="NCBI Taxonomy" id="1784713"/>
    <lineage>
        <taxon>Bacteria</taxon>
        <taxon>Pseudomonadati</taxon>
        <taxon>Bacteroidota</taxon>
        <taxon>Flavobacteriia</taxon>
        <taxon>Flavobacteriales</taxon>
        <taxon>Flavobacteriaceae</taxon>
        <taxon>Flavobacterium</taxon>
    </lineage>
</organism>
<gene>
    <name evidence="1" type="ORF">DVK85_04520</name>
</gene>
<dbReference type="AlphaFoldDB" id="A0A345HAC4"/>
<dbReference type="RefSeq" id="WP_114677295.1">
    <property type="nucleotide sequence ID" value="NZ_CP031188.1"/>
</dbReference>
<sequence length="199" mass="23485">MKKFKILLDIRLKDVINHILRKRRFSLINYSYSVDYINYNDTQFIEISDEKLNLDKVAFLGSQVFISIYLWNKNINNKEHYRYLDESSENEIISYWHKEYSLIDFPENYSNNFVAEVKYYNEGSISTNKLIGINIFEISIGDSSLMPDVISTYNENYNTDFYIDDIAGEDGLETLKIGFKNASPIDVFLVTFLMSERDF</sequence>
<proteinExistence type="predicted"/>
<name>A0A345HAC4_9FLAO</name>
<reference evidence="1 2" key="1">
    <citation type="submission" date="2018-07" db="EMBL/GenBank/DDBJ databases">
        <title>Complete genome sequence of Flavobacterium arcticum type strain SM1502T.</title>
        <authorList>
            <person name="Li Y."/>
            <person name="Li D.-D."/>
        </authorList>
    </citation>
    <scope>NUCLEOTIDE SEQUENCE [LARGE SCALE GENOMIC DNA]</scope>
    <source>
        <strain evidence="1 2">SM1502</strain>
    </source>
</reference>
<evidence type="ECO:0000313" key="2">
    <source>
        <dbReference type="Proteomes" id="UP000253951"/>
    </source>
</evidence>
<evidence type="ECO:0000313" key="1">
    <source>
        <dbReference type="EMBL" id="AXG73534.1"/>
    </source>
</evidence>
<accession>A0A345HAC4</accession>
<dbReference type="EMBL" id="CP031188">
    <property type="protein sequence ID" value="AXG73534.1"/>
    <property type="molecule type" value="Genomic_DNA"/>
</dbReference>
<dbReference type="KEGG" id="fat:DVK85_04520"/>